<comment type="caution">
    <text evidence="3">The sequence shown here is derived from an EMBL/GenBank/DDBJ whole genome shotgun (WGS) entry which is preliminary data.</text>
</comment>
<accession>A0ABR3A1A9</accession>
<sequence length="492" mass="50838">MSLTTSCATSATLTSFTTITTTFPTTTFVENVVTGEPRTSAIGTTTTCLGFDTPDLSAILQAPTCTSSSVITQFTTIPGGVRTTSSPVVETITGVSTRGTTLFGTTCTTITLGGGNNNGNNNGNGNGNGNSSGNNGNTGGNSSDGGNQNQGTPPVSGPPSTITSQSETTLANGQVSTVVKTITTNMPNSPAVTSPSSTPDTQQNDDRSGDTSESLGPIIGGTVGGFFGLLFIALAIWLFINRRRKRWDDVFDKTTEEYGRMGDPGTSMASSGKSRGRFSLGQDLEDEPAPGPRPYHYGLIGQSLSSKNNNANTTMQQSNTSPPPMMSRPSTAASSYPLMGHHASASSSSHPQTPLYSNATGAPTPSSWLPATATTTTFPAADEPQADGYFGPRAGSPVSFNEGRRLQVTNASPPSIYGDQSLHQRMMSDDSVPSTPMDTPLTRSAINVAATGADPAMGRESSVKGRKSSLPPPENRGVLVSEDGPPKLILNL</sequence>
<feature type="region of interest" description="Disordered" evidence="1">
    <location>
        <begin position="449"/>
        <end position="492"/>
    </location>
</feature>
<proteinExistence type="predicted"/>
<keyword evidence="2" id="KW-0472">Membrane</keyword>
<evidence type="ECO:0000256" key="2">
    <source>
        <dbReference type="SAM" id="Phobius"/>
    </source>
</evidence>
<gene>
    <name evidence="3" type="ORF">AAF712_005904</name>
</gene>
<dbReference type="EMBL" id="JBBXMP010000029">
    <property type="protein sequence ID" value="KAL0067117.1"/>
    <property type="molecule type" value="Genomic_DNA"/>
</dbReference>
<feature type="compositionally biased region" description="Polar residues" evidence="1">
    <location>
        <begin position="185"/>
        <end position="202"/>
    </location>
</feature>
<feature type="compositionally biased region" description="Gly residues" evidence="1">
    <location>
        <begin position="113"/>
        <end position="143"/>
    </location>
</feature>
<keyword evidence="4" id="KW-1185">Reference proteome</keyword>
<feature type="compositionally biased region" description="Polar residues" evidence="1">
    <location>
        <begin position="303"/>
        <end position="317"/>
    </location>
</feature>
<evidence type="ECO:0000313" key="4">
    <source>
        <dbReference type="Proteomes" id="UP001437256"/>
    </source>
</evidence>
<keyword evidence="2" id="KW-1133">Transmembrane helix</keyword>
<organism evidence="3 4">
    <name type="scientific">Marasmius tenuissimus</name>
    <dbReference type="NCBI Taxonomy" id="585030"/>
    <lineage>
        <taxon>Eukaryota</taxon>
        <taxon>Fungi</taxon>
        <taxon>Dikarya</taxon>
        <taxon>Basidiomycota</taxon>
        <taxon>Agaricomycotina</taxon>
        <taxon>Agaricomycetes</taxon>
        <taxon>Agaricomycetidae</taxon>
        <taxon>Agaricales</taxon>
        <taxon>Marasmiineae</taxon>
        <taxon>Marasmiaceae</taxon>
        <taxon>Marasmius</taxon>
    </lineage>
</organism>
<feature type="region of interest" description="Disordered" evidence="1">
    <location>
        <begin position="303"/>
        <end position="364"/>
    </location>
</feature>
<reference evidence="3 4" key="1">
    <citation type="submission" date="2024-05" db="EMBL/GenBank/DDBJ databases">
        <title>A draft genome resource for the thread blight pathogen Marasmius tenuissimus strain MS-2.</title>
        <authorList>
            <person name="Yulfo-Soto G.E."/>
            <person name="Baruah I.K."/>
            <person name="Amoako-Attah I."/>
            <person name="Bukari Y."/>
            <person name="Meinhardt L.W."/>
            <person name="Bailey B.A."/>
            <person name="Cohen S.P."/>
        </authorList>
    </citation>
    <scope>NUCLEOTIDE SEQUENCE [LARGE SCALE GENOMIC DNA]</scope>
    <source>
        <strain evidence="3 4">MS-2</strain>
    </source>
</reference>
<protein>
    <submittedName>
        <fullName evidence="3">Uncharacterized protein</fullName>
    </submittedName>
</protein>
<feature type="region of interest" description="Disordered" evidence="1">
    <location>
        <begin position="113"/>
        <end position="173"/>
    </location>
</feature>
<evidence type="ECO:0000313" key="3">
    <source>
        <dbReference type="EMBL" id="KAL0067117.1"/>
    </source>
</evidence>
<feature type="transmembrane region" description="Helical" evidence="2">
    <location>
        <begin position="218"/>
        <end position="240"/>
    </location>
</feature>
<feature type="compositionally biased region" description="Polar residues" evidence="1">
    <location>
        <begin position="158"/>
        <end position="173"/>
    </location>
</feature>
<feature type="compositionally biased region" description="Polar residues" evidence="1">
    <location>
        <begin position="351"/>
        <end position="361"/>
    </location>
</feature>
<evidence type="ECO:0000256" key="1">
    <source>
        <dbReference type="SAM" id="MobiDB-lite"/>
    </source>
</evidence>
<feature type="compositionally biased region" description="Low complexity" evidence="1">
    <location>
        <begin position="327"/>
        <end position="350"/>
    </location>
</feature>
<feature type="region of interest" description="Disordered" evidence="1">
    <location>
        <begin position="257"/>
        <end position="291"/>
    </location>
</feature>
<name>A0ABR3A1A9_9AGAR</name>
<dbReference type="Proteomes" id="UP001437256">
    <property type="component" value="Unassembled WGS sequence"/>
</dbReference>
<feature type="region of interest" description="Disordered" evidence="1">
    <location>
        <begin position="185"/>
        <end position="216"/>
    </location>
</feature>
<keyword evidence="2" id="KW-0812">Transmembrane</keyword>